<evidence type="ECO:0000256" key="1">
    <source>
        <dbReference type="ARBA" id="ARBA00010641"/>
    </source>
</evidence>
<evidence type="ECO:0000256" key="4">
    <source>
        <dbReference type="ARBA" id="ARBA00023125"/>
    </source>
</evidence>
<dbReference type="Gene3D" id="1.10.1740.10">
    <property type="match status" value="1"/>
</dbReference>
<dbReference type="EMBL" id="DSQF01000004">
    <property type="protein sequence ID" value="HGZ42342.1"/>
    <property type="molecule type" value="Genomic_DNA"/>
</dbReference>
<dbReference type="PANTHER" id="PTHR43133:SF8">
    <property type="entry name" value="RNA POLYMERASE SIGMA FACTOR HI_1459-RELATED"/>
    <property type="match status" value="1"/>
</dbReference>
<feature type="coiled-coil region" evidence="7">
    <location>
        <begin position="170"/>
        <end position="197"/>
    </location>
</feature>
<accession>A0A832I831</accession>
<evidence type="ECO:0000256" key="3">
    <source>
        <dbReference type="ARBA" id="ARBA00023082"/>
    </source>
</evidence>
<dbReference type="SUPFAM" id="SSF88659">
    <property type="entry name" value="Sigma3 and sigma4 domains of RNA polymerase sigma factors"/>
    <property type="match status" value="1"/>
</dbReference>
<dbReference type="Pfam" id="PF04542">
    <property type="entry name" value="Sigma70_r2"/>
    <property type="match status" value="1"/>
</dbReference>
<dbReference type="AlphaFoldDB" id="A0A832I831"/>
<dbReference type="PROSITE" id="PS01063">
    <property type="entry name" value="SIGMA70_ECF"/>
    <property type="match status" value="1"/>
</dbReference>
<dbReference type="GO" id="GO:0016987">
    <property type="term" value="F:sigma factor activity"/>
    <property type="evidence" value="ECO:0007669"/>
    <property type="project" value="UniProtKB-KW"/>
</dbReference>
<feature type="domain" description="RNA polymerase sigma-70 region 2" evidence="8">
    <location>
        <begin position="35"/>
        <end position="96"/>
    </location>
</feature>
<evidence type="ECO:0000259" key="8">
    <source>
        <dbReference type="Pfam" id="PF04542"/>
    </source>
</evidence>
<dbReference type="GO" id="GO:0003677">
    <property type="term" value="F:DNA binding"/>
    <property type="evidence" value="ECO:0007669"/>
    <property type="project" value="UniProtKB-KW"/>
</dbReference>
<dbReference type="InterPro" id="IPR000838">
    <property type="entry name" value="RNA_pol_sigma70_ECF_CS"/>
</dbReference>
<comment type="caution">
    <text evidence="9">The sequence shown here is derived from an EMBL/GenBank/DDBJ whole genome shotgun (WGS) entry which is preliminary data.</text>
</comment>
<dbReference type="PANTHER" id="PTHR43133">
    <property type="entry name" value="RNA POLYMERASE ECF-TYPE SIGMA FACTO"/>
    <property type="match status" value="1"/>
</dbReference>
<proteinExistence type="inferred from homology"/>
<dbReference type="NCBIfam" id="TIGR02937">
    <property type="entry name" value="sigma70-ECF"/>
    <property type="match status" value="1"/>
</dbReference>
<dbReference type="InterPro" id="IPR039425">
    <property type="entry name" value="RNA_pol_sigma-70-like"/>
</dbReference>
<dbReference type="InterPro" id="IPR013325">
    <property type="entry name" value="RNA_pol_sigma_r2"/>
</dbReference>
<dbReference type="InterPro" id="IPR014284">
    <property type="entry name" value="RNA_pol_sigma-70_dom"/>
</dbReference>
<comment type="similarity">
    <text evidence="1 6">Belongs to the sigma-70 factor family. ECF subfamily.</text>
</comment>
<dbReference type="InterPro" id="IPR036388">
    <property type="entry name" value="WH-like_DNA-bd_sf"/>
</dbReference>
<evidence type="ECO:0000256" key="6">
    <source>
        <dbReference type="RuleBase" id="RU000716"/>
    </source>
</evidence>
<dbReference type="GO" id="GO:0006352">
    <property type="term" value="P:DNA-templated transcription initiation"/>
    <property type="evidence" value="ECO:0007669"/>
    <property type="project" value="InterPro"/>
</dbReference>
<dbReference type="SUPFAM" id="SSF88946">
    <property type="entry name" value="Sigma2 domain of RNA polymerase sigma factors"/>
    <property type="match status" value="1"/>
</dbReference>
<keyword evidence="3 6" id="KW-0731">Sigma factor</keyword>
<sequence>MNASDFTGWTDEALVRAACEDPGGAHGRAAASALLGRHQRRVYLWCWRYVKERERALDLAQETLASAWRALPRFEGRSSFTSWLFVIARNRCLNAVSAPALLRDEEADPNDAPDAALEPLERMVRQEDEEGLRRLLVEHLDDAERAALWMRCFDRLPVEEITVALGLGNATGARALLQRARRKLRAALERRARKGAEA</sequence>
<keyword evidence="2 6" id="KW-0805">Transcription regulation</keyword>
<dbReference type="InterPro" id="IPR013324">
    <property type="entry name" value="RNA_pol_sigma_r3/r4-like"/>
</dbReference>
<name>A0A832I831_UNCEI</name>
<gene>
    <name evidence="9" type="ORF">ENR23_02765</name>
</gene>
<keyword evidence="5 6" id="KW-0804">Transcription</keyword>
<organism evidence="9">
    <name type="scientific">Eiseniibacteriota bacterium</name>
    <dbReference type="NCBI Taxonomy" id="2212470"/>
    <lineage>
        <taxon>Bacteria</taxon>
        <taxon>Candidatus Eiseniibacteriota</taxon>
    </lineage>
</organism>
<protein>
    <recommendedName>
        <fullName evidence="6">RNA polymerase sigma factor</fullName>
    </recommendedName>
</protein>
<reference evidence="9" key="1">
    <citation type="journal article" date="2020" name="mSystems">
        <title>Genome- and Community-Level Interaction Insights into Carbon Utilization and Element Cycling Functions of Hydrothermarchaeota in Hydrothermal Sediment.</title>
        <authorList>
            <person name="Zhou Z."/>
            <person name="Liu Y."/>
            <person name="Xu W."/>
            <person name="Pan J."/>
            <person name="Luo Z.H."/>
            <person name="Li M."/>
        </authorList>
    </citation>
    <scope>NUCLEOTIDE SEQUENCE [LARGE SCALE GENOMIC DNA]</scope>
    <source>
        <strain evidence="9">SpSt-381</strain>
    </source>
</reference>
<dbReference type="Gene3D" id="1.10.10.10">
    <property type="entry name" value="Winged helix-like DNA-binding domain superfamily/Winged helix DNA-binding domain"/>
    <property type="match status" value="1"/>
</dbReference>
<evidence type="ECO:0000256" key="2">
    <source>
        <dbReference type="ARBA" id="ARBA00023015"/>
    </source>
</evidence>
<evidence type="ECO:0000313" key="9">
    <source>
        <dbReference type="EMBL" id="HGZ42342.1"/>
    </source>
</evidence>
<dbReference type="InterPro" id="IPR007627">
    <property type="entry name" value="RNA_pol_sigma70_r2"/>
</dbReference>
<keyword evidence="7" id="KW-0175">Coiled coil</keyword>
<evidence type="ECO:0000256" key="7">
    <source>
        <dbReference type="SAM" id="Coils"/>
    </source>
</evidence>
<evidence type="ECO:0000256" key="5">
    <source>
        <dbReference type="ARBA" id="ARBA00023163"/>
    </source>
</evidence>
<keyword evidence="4 6" id="KW-0238">DNA-binding</keyword>